<evidence type="ECO:0000259" key="5">
    <source>
        <dbReference type="Pfam" id="PF00496"/>
    </source>
</evidence>
<dbReference type="InterPro" id="IPR000914">
    <property type="entry name" value="SBP_5_dom"/>
</dbReference>
<proteinExistence type="inferred from homology"/>
<dbReference type="Gene3D" id="3.40.190.10">
    <property type="entry name" value="Periplasmic binding protein-like II"/>
    <property type="match status" value="1"/>
</dbReference>
<evidence type="ECO:0000256" key="3">
    <source>
        <dbReference type="ARBA" id="ARBA00022729"/>
    </source>
</evidence>
<organism evidence="6 7">
    <name type="scientific">Saccharopolyspora phatthalungensis</name>
    <dbReference type="NCBI Taxonomy" id="664693"/>
    <lineage>
        <taxon>Bacteria</taxon>
        <taxon>Bacillati</taxon>
        <taxon>Actinomycetota</taxon>
        <taxon>Actinomycetes</taxon>
        <taxon>Pseudonocardiales</taxon>
        <taxon>Pseudonocardiaceae</taxon>
        <taxon>Saccharopolyspora</taxon>
    </lineage>
</organism>
<dbReference type="InterPro" id="IPR039424">
    <property type="entry name" value="SBP_5"/>
</dbReference>
<dbReference type="EMBL" id="JACHIW010000003">
    <property type="protein sequence ID" value="MBB5159859.1"/>
    <property type="molecule type" value="Genomic_DNA"/>
</dbReference>
<dbReference type="AlphaFoldDB" id="A0A840QKA3"/>
<evidence type="ECO:0000256" key="2">
    <source>
        <dbReference type="ARBA" id="ARBA00022448"/>
    </source>
</evidence>
<accession>A0A840QKA3</accession>
<comment type="similarity">
    <text evidence="1">Belongs to the bacterial solute-binding protein 5 family.</text>
</comment>
<dbReference type="InterPro" id="IPR030678">
    <property type="entry name" value="Peptide/Ni-bd"/>
</dbReference>
<feature type="chain" id="PRO_5039313774" evidence="4">
    <location>
        <begin position="28"/>
        <end position="541"/>
    </location>
</feature>
<keyword evidence="3 4" id="KW-0732">Signal</keyword>
<dbReference type="PANTHER" id="PTHR30290:SF9">
    <property type="entry name" value="OLIGOPEPTIDE-BINDING PROTEIN APPA"/>
    <property type="match status" value="1"/>
</dbReference>
<dbReference type="PANTHER" id="PTHR30290">
    <property type="entry name" value="PERIPLASMIC BINDING COMPONENT OF ABC TRANSPORTER"/>
    <property type="match status" value="1"/>
</dbReference>
<dbReference type="RefSeq" id="WP_184732881.1">
    <property type="nucleotide sequence ID" value="NZ_JACHIW010000003.1"/>
</dbReference>
<dbReference type="SUPFAM" id="SSF53850">
    <property type="entry name" value="Periplasmic binding protein-like II"/>
    <property type="match status" value="1"/>
</dbReference>
<evidence type="ECO:0000256" key="4">
    <source>
        <dbReference type="SAM" id="SignalP"/>
    </source>
</evidence>
<reference evidence="6 7" key="1">
    <citation type="submission" date="2020-08" db="EMBL/GenBank/DDBJ databases">
        <title>Sequencing the genomes of 1000 actinobacteria strains.</title>
        <authorList>
            <person name="Klenk H.-P."/>
        </authorList>
    </citation>
    <scope>NUCLEOTIDE SEQUENCE [LARGE SCALE GENOMIC DNA]</scope>
    <source>
        <strain evidence="6 7">DSM 45584</strain>
    </source>
</reference>
<dbReference type="Gene3D" id="3.10.105.10">
    <property type="entry name" value="Dipeptide-binding Protein, Domain 3"/>
    <property type="match status" value="1"/>
</dbReference>
<evidence type="ECO:0000256" key="1">
    <source>
        <dbReference type="ARBA" id="ARBA00005695"/>
    </source>
</evidence>
<dbReference type="PROSITE" id="PS51257">
    <property type="entry name" value="PROKAR_LIPOPROTEIN"/>
    <property type="match status" value="1"/>
</dbReference>
<name>A0A840QKA3_9PSEU</name>
<feature type="domain" description="Solute-binding protein family 5" evidence="5">
    <location>
        <begin position="87"/>
        <end position="462"/>
    </location>
</feature>
<dbReference type="GO" id="GO:0015833">
    <property type="term" value="P:peptide transport"/>
    <property type="evidence" value="ECO:0007669"/>
    <property type="project" value="TreeGrafter"/>
</dbReference>
<dbReference type="Proteomes" id="UP000584374">
    <property type="component" value="Unassembled WGS sequence"/>
</dbReference>
<keyword evidence="2" id="KW-0813">Transport</keyword>
<dbReference type="GO" id="GO:0042597">
    <property type="term" value="C:periplasmic space"/>
    <property type="evidence" value="ECO:0007669"/>
    <property type="project" value="UniProtKB-ARBA"/>
</dbReference>
<protein>
    <submittedName>
        <fullName evidence="6">Peptide/nickel transport system substrate-binding protein</fullName>
    </submittedName>
</protein>
<keyword evidence="7" id="KW-1185">Reference proteome</keyword>
<dbReference type="CDD" id="cd08492">
    <property type="entry name" value="PBP2_NikA_DppA_OppA_like_15"/>
    <property type="match status" value="1"/>
</dbReference>
<evidence type="ECO:0000313" key="7">
    <source>
        <dbReference type="Proteomes" id="UP000584374"/>
    </source>
</evidence>
<sequence>MTTRRPHWLLAVISACIAVLTVAGCTAGDGSQDAAAATTPRPGGTLTVAIRTATCMDPQQQSGSVNEDGFTRAIADSLTNQNATTKQIEPWLASSWSVNADATIYTFHLRRGVTYSDGSPFDATVVKANFDYIKNTLAARAYRGSTFLAAYKGTDVVDDYTAVVRFSKPSAQFLNGTYTPALSMLSAGTTKKAPGARCLGEVIGSGPFTLESFDPSTGAVLKKRPGYDWAPESASHRGEAYLDAIEAKVIPDSNVRAGALRSGQVDASIDLAAQDAPNLTRGNTAVGHASAPGMSGSVLFNTKLAGLGEQPVRQAILHAVDIDTNVTTVLGGLYQPATSPITSALAAHSDESALMAHDPARSRRLLDAAGWTPGPDGIRQRNGQRLAYTLVLSSEWNGSFQADLAQLYQQDLKDVGIEVTINDVARSQFLDAARSEGTGMFVLSSTASDPDQLWLVLSSYYPDQATLTSAGIPALIDEERAQPDVAQRNATYQKIQQKILADALMLPVYENAQIMGWQRSVGGLSLSPSMLPQFYDAYKQQ</sequence>
<dbReference type="GO" id="GO:0043190">
    <property type="term" value="C:ATP-binding cassette (ABC) transporter complex"/>
    <property type="evidence" value="ECO:0007669"/>
    <property type="project" value="InterPro"/>
</dbReference>
<dbReference type="Pfam" id="PF00496">
    <property type="entry name" value="SBP_bac_5"/>
    <property type="match status" value="1"/>
</dbReference>
<dbReference type="PIRSF" id="PIRSF002741">
    <property type="entry name" value="MppA"/>
    <property type="match status" value="1"/>
</dbReference>
<evidence type="ECO:0000313" key="6">
    <source>
        <dbReference type="EMBL" id="MBB5159859.1"/>
    </source>
</evidence>
<comment type="caution">
    <text evidence="6">The sequence shown here is derived from an EMBL/GenBank/DDBJ whole genome shotgun (WGS) entry which is preliminary data.</text>
</comment>
<gene>
    <name evidence="6" type="ORF">BJ970_007459</name>
</gene>
<feature type="signal peptide" evidence="4">
    <location>
        <begin position="1"/>
        <end position="27"/>
    </location>
</feature>
<dbReference type="GO" id="GO:1904680">
    <property type="term" value="F:peptide transmembrane transporter activity"/>
    <property type="evidence" value="ECO:0007669"/>
    <property type="project" value="TreeGrafter"/>
</dbReference>